<dbReference type="InterPro" id="IPR036020">
    <property type="entry name" value="WW_dom_sf"/>
</dbReference>
<evidence type="ECO:0000256" key="1">
    <source>
        <dbReference type="SAM" id="MobiDB-lite"/>
    </source>
</evidence>
<dbReference type="PROSITE" id="PS01159">
    <property type="entry name" value="WW_DOMAIN_1"/>
    <property type="match status" value="1"/>
</dbReference>
<evidence type="ECO:0000313" key="4">
    <source>
        <dbReference type="Proteomes" id="UP000006753"/>
    </source>
</evidence>
<dbReference type="SUPFAM" id="SSF51045">
    <property type="entry name" value="WW domain"/>
    <property type="match status" value="1"/>
</dbReference>
<feature type="compositionally biased region" description="Polar residues" evidence="1">
    <location>
        <begin position="75"/>
        <end position="90"/>
    </location>
</feature>
<keyword evidence="4" id="KW-1185">Reference proteome</keyword>
<feature type="region of interest" description="Disordered" evidence="1">
    <location>
        <begin position="1"/>
        <end position="20"/>
    </location>
</feature>
<protein>
    <submittedName>
        <fullName evidence="3">WW domain-containing protein</fullName>
    </submittedName>
</protein>
<dbReference type="STRING" id="1072389.K1X9V3"/>
<feature type="domain" description="WW" evidence="2">
    <location>
        <begin position="17"/>
        <end position="51"/>
    </location>
</feature>
<accession>K1X9V3</accession>
<feature type="region of interest" description="Disordered" evidence="1">
    <location>
        <begin position="46"/>
        <end position="106"/>
    </location>
</feature>
<sequence length="431" mass="45685">MTGPATPGQEGPSFAPPSLPEGWIAQWDANSRKYYFVQISTGVSQWDTPTHAAPNGPTPQHTPQAVDHPYGQPGGQQDSEIVTHSDGSQSIRHRDGTTEPYSGDRGIGSFAMNQLLGGKKKQSGGGSGLAGIASSFLGGGSSHSGGQSSSSIGSAGGIVGSLAGQFLGGKKKQDHSQQNANYSGSTSTGHSSGGGLMGQIGGMFGGGGHQASADIAAKHHQHPINPVALHLLPTKQAVLHLHPATVNPSTNKATIRTAKTNPNLLTRTPHPSPPMALTPLLNLITNSPHTAVLSTKTRSDKATHPLRTSNSHLHHQEATQVHLNMEVPNTAVICTSQKVDTTSEARTPVVSMAILNLLLRRWARTRISLKVAMERRGGTKNKGSIKIRDTRQFDVDLKVVAGGTGTEWIDSYEWLFVHLDRYPIRVLRHTL</sequence>
<dbReference type="KEGG" id="mbe:MBM_04364"/>
<dbReference type="AlphaFoldDB" id="K1X9V3"/>
<evidence type="ECO:0000313" key="3">
    <source>
        <dbReference type="EMBL" id="EKD17503.1"/>
    </source>
</evidence>
<reference evidence="3 4" key="1">
    <citation type="journal article" date="2012" name="BMC Genomics">
        <title>Sequencing the genome of Marssonina brunnea reveals fungus-poplar co-evolution.</title>
        <authorList>
            <person name="Zhu S."/>
            <person name="Cao Y.-Z."/>
            <person name="Jiang C."/>
            <person name="Tan B.-Y."/>
            <person name="Wang Z."/>
            <person name="Feng S."/>
            <person name="Zhang L."/>
            <person name="Su X.-H."/>
            <person name="Brejova B."/>
            <person name="Vinar T."/>
            <person name="Xu M."/>
            <person name="Wang M.-X."/>
            <person name="Zhang S.-G."/>
            <person name="Huang M.-R."/>
            <person name="Wu R."/>
            <person name="Zhou Y."/>
        </authorList>
    </citation>
    <scope>NUCLEOTIDE SEQUENCE [LARGE SCALE GENOMIC DNA]</scope>
    <source>
        <strain evidence="3 4">MB_m1</strain>
    </source>
</reference>
<dbReference type="PROSITE" id="PS50020">
    <property type="entry name" value="WW_DOMAIN_2"/>
    <property type="match status" value="1"/>
</dbReference>
<dbReference type="Proteomes" id="UP000006753">
    <property type="component" value="Unassembled WGS sequence"/>
</dbReference>
<dbReference type="InParanoid" id="K1X9V3"/>
<proteinExistence type="predicted"/>
<dbReference type="InterPro" id="IPR001202">
    <property type="entry name" value="WW_dom"/>
</dbReference>
<dbReference type="OrthoDB" id="2367685at2759"/>
<dbReference type="CDD" id="cd00201">
    <property type="entry name" value="WW"/>
    <property type="match status" value="1"/>
</dbReference>
<feature type="compositionally biased region" description="Gly residues" evidence="1">
    <location>
        <begin position="191"/>
        <end position="203"/>
    </location>
</feature>
<dbReference type="EMBL" id="JH921436">
    <property type="protein sequence ID" value="EKD17503.1"/>
    <property type="molecule type" value="Genomic_DNA"/>
</dbReference>
<dbReference type="Pfam" id="PF00397">
    <property type="entry name" value="WW"/>
    <property type="match status" value="1"/>
</dbReference>
<gene>
    <name evidence="3" type="ORF">MBM_04364</name>
</gene>
<organism evidence="3 4">
    <name type="scientific">Marssonina brunnea f. sp. multigermtubi (strain MB_m1)</name>
    <name type="common">Marssonina leaf spot fungus</name>
    <dbReference type="NCBI Taxonomy" id="1072389"/>
    <lineage>
        <taxon>Eukaryota</taxon>
        <taxon>Fungi</taxon>
        <taxon>Dikarya</taxon>
        <taxon>Ascomycota</taxon>
        <taxon>Pezizomycotina</taxon>
        <taxon>Leotiomycetes</taxon>
        <taxon>Helotiales</taxon>
        <taxon>Drepanopezizaceae</taxon>
        <taxon>Drepanopeziza</taxon>
    </lineage>
</organism>
<dbReference type="eggNOG" id="ENOG502S4HG">
    <property type="taxonomic scope" value="Eukaryota"/>
</dbReference>
<evidence type="ECO:0000259" key="2">
    <source>
        <dbReference type="PROSITE" id="PS50020"/>
    </source>
</evidence>
<dbReference type="SMART" id="SM00456">
    <property type="entry name" value="WW"/>
    <property type="match status" value="1"/>
</dbReference>
<dbReference type="Gene3D" id="2.20.70.10">
    <property type="match status" value="1"/>
</dbReference>
<feature type="region of interest" description="Disordered" evidence="1">
    <location>
        <begin position="168"/>
        <end position="203"/>
    </location>
</feature>
<dbReference type="HOGENOM" id="CLU_636269_0_0_1"/>
<name>K1X9V3_MARBU</name>